<feature type="transmembrane region" description="Helical" evidence="2">
    <location>
        <begin position="6"/>
        <end position="23"/>
    </location>
</feature>
<gene>
    <name evidence="3" type="ORF">GZH47_33240</name>
</gene>
<sequence length="80" mass="9289">MIIFFPSIGYICLAIAIILSIFIKRKAEALQDKTDELKQQIVELKMAQVDLNNAQNEFIKLSEQLNEKMQEKTGIYRRIS</sequence>
<evidence type="ECO:0000313" key="3">
    <source>
        <dbReference type="EMBL" id="QHW35760.1"/>
    </source>
</evidence>
<dbReference type="Proteomes" id="UP000479114">
    <property type="component" value="Plasmid unnamed2"/>
</dbReference>
<keyword evidence="2" id="KW-0472">Membrane</keyword>
<keyword evidence="1" id="KW-0175">Coiled coil</keyword>
<organism evidence="3 4">
    <name type="scientific">Paenibacillus rhizovicinus</name>
    <dbReference type="NCBI Taxonomy" id="2704463"/>
    <lineage>
        <taxon>Bacteria</taxon>
        <taxon>Bacillati</taxon>
        <taxon>Bacillota</taxon>
        <taxon>Bacilli</taxon>
        <taxon>Bacillales</taxon>
        <taxon>Paenibacillaceae</taxon>
        <taxon>Paenibacillus</taxon>
    </lineage>
</organism>
<evidence type="ECO:0000313" key="4">
    <source>
        <dbReference type="Proteomes" id="UP000479114"/>
    </source>
</evidence>
<accession>A0A6C0PB05</accession>
<name>A0A6C0PB05_9BACL</name>
<dbReference type="EMBL" id="CP048288">
    <property type="protein sequence ID" value="QHW35760.1"/>
    <property type="molecule type" value="Genomic_DNA"/>
</dbReference>
<reference evidence="3 4" key="1">
    <citation type="submission" date="2020-02" db="EMBL/GenBank/DDBJ databases">
        <title>Paenibacillus sp. nov., isolated from rhizosphere soil of tomato.</title>
        <authorList>
            <person name="Weon H.-Y."/>
            <person name="Lee S.A."/>
        </authorList>
    </citation>
    <scope>NUCLEOTIDE SEQUENCE [LARGE SCALE GENOMIC DNA]</scope>
    <source>
        <strain evidence="3 4">14171R-81</strain>
        <plasmid evidence="3 4">unnamed2</plasmid>
    </source>
</reference>
<evidence type="ECO:0000256" key="2">
    <source>
        <dbReference type="SAM" id="Phobius"/>
    </source>
</evidence>
<feature type="coiled-coil region" evidence="1">
    <location>
        <begin position="27"/>
        <end position="71"/>
    </location>
</feature>
<dbReference type="KEGG" id="prz:GZH47_33240"/>
<keyword evidence="4" id="KW-1185">Reference proteome</keyword>
<keyword evidence="2" id="KW-1133">Transmembrane helix</keyword>
<protein>
    <submittedName>
        <fullName evidence="3">Uncharacterized protein</fullName>
    </submittedName>
</protein>
<dbReference type="RefSeq" id="WP_162645894.1">
    <property type="nucleotide sequence ID" value="NZ_CP048288.1"/>
</dbReference>
<evidence type="ECO:0000256" key="1">
    <source>
        <dbReference type="SAM" id="Coils"/>
    </source>
</evidence>
<geneLocation type="plasmid" evidence="3 4">
    <name>unnamed2</name>
</geneLocation>
<keyword evidence="3" id="KW-0614">Plasmid</keyword>
<dbReference type="AlphaFoldDB" id="A0A6C0PB05"/>
<proteinExistence type="predicted"/>
<keyword evidence="2" id="KW-0812">Transmembrane</keyword>